<comment type="caution">
    <text evidence="1">The sequence shown here is derived from an EMBL/GenBank/DDBJ whole genome shotgun (WGS) entry which is preliminary data.</text>
</comment>
<protein>
    <submittedName>
        <fullName evidence="1">Uncharacterized protein</fullName>
    </submittedName>
</protein>
<evidence type="ECO:0000313" key="2">
    <source>
        <dbReference type="Proteomes" id="UP001165960"/>
    </source>
</evidence>
<evidence type="ECO:0000313" key="1">
    <source>
        <dbReference type="EMBL" id="KAJ9089992.1"/>
    </source>
</evidence>
<accession>A0ACC2USU9</accession>
<organism evidence="1 2">
    <name type="scientific">Entomophthora muscae</name>
    <dbReference type="NCBI Taxonomy" id="34485"/>
    <lineage>
        <taxon>Eukaryota</taxon>
        <taxon>Fungi</taxon>
        <taxon>Fungi incertae sedis</taxon>
        <taxon>Zoopagomycota</taxon>
        <taxon>Entomophthoromycotina</taxon>
        <taxon>Entomophthoromycetes</taxon>
        <taxon>Entomophthorales</taxon>
        <taxon>Entomophthoraceae</taxon>
        <taxon>Entomophthora</taxon>
    </lineage>
</organism>
<sequence>MEIDTPSGVAHTSNQPMDEENTPKEIADIEASIAALSQKVHQQVLDGEKQWAVPALPRPCPKVLENVKAPEVGLSAPAILKKLALEISLEDLLCKSPKFCQKLTKAVAALVSHCREELLLFGKGAPRAKGTINGMQTSMILDDGAYSNIISLPFLKMLPNVMIAPSNTVFVMANSCKSFSMSTIVHLTLWLGGVQVAIDAAIFNHKQYTLLISQKTMGNLGVTTIYTNNCWTVECNSKEFPLSVSFDSSHTEEFLCEPVARSIHNNPWLSPDQRVQLVSVVDRFSKNIVEGSDGLPEASGFEHIIDTGDAHPIAS</sequence>
<dbReference type="Proteomes" id="UP001165960">
    <property type="component" value="Unassembled WGS sequence"/>
</dbReference>
<proteinExistence type="predicted"/>
<dbReference type="EMBL" id="QTSX02000021">
    <property type="protein sequence ID" value="KAJ9089992.1"/>
    <property type="molecule type" value="Genomic_DNA"/>
</dbReference>
<name>A0ACC2USU9_9FUNG</name>
<keyword evidence="2" id="KW-1185">Reference proteome</keyword>
<gene>
    <name evidence="1" type="ORF">DSO57_1007284</name>
</gene>
<reference evidence="1" key="1">
    <citation type="submission" date="2022-04" db="EMBL/GenBank/DDBJ databases">
        <title>Genome of the entomopathogenic fungus Entomophthora muscae.</title>
        <authorList>
            <person name="Elya C."/>
            <person name="Lovett B.R."/>
            <person name="Lee E."/>
            <person name="Macias A.M."/>
            <person name="Hajek A.E."/>
            <person name="De Bivort B.L."/>
            <person name="Kasson M.T."/>
            <person name="De Fine Licht H.H."/>
            <person name="Stajich J.E."/>
        </authorList>
    </citation>
    <scope>NUCLEOTIDE SEQUENCE</scope>
    <source>
        <strain evidence="1">Berkeley</strain>
    </source>
</reference>